<dbReference type="EMBL" id="JACIGW010000002">
    <property type="protein sequence ID" value="MBB4348290.1"/>
    <property type="molecule type" value="Genomic_DNA"/>
</dbReference>
<gene>
    <name evidence="3" type="ORF">GGE31_002031</name>
    <name evidence="2" type="ORF">GGE33_002032</name>
    <name evidence="4" type="ORF">GGE35_002032</name>
</gene>
<dbReference type="InterPro" id="IPR014914">
    <property type="entry name" value="RES_dom"/>
</dbReference>
<accession>A0A7W6WPR8</accession>
<dbReference type="Proteomes" id="UP000524535">
    <property type="component" value="Unassembled WGS sequence"/>
</dbReference>
<evidence type="ECO:0000313" key="4">
    <source>
        <dbReference type="EMBL" id="MBB4446216.1"/>
    </source>
</evidence>
<name>A0A7W6WPR8_9HYPH</name>
<dbReference type="EMBL" id="JACIHM010000002">
    <property type="protein sequence ID" value="MBB4446216.1"/>
    <property type="molecule type" value="Genomic_DNA"/>
</dbReference>
<evidence type="ECO:0000313" key="2">
    <source>
        <dbReference type="EMBL" id="MBB4348290.1"/>
    </source>
</evidence>
<dbReference type="RefSeq" id="WP_183822790.1">
    <property type="nucleotide sequence ID" value="NZ_JACIGW010000002.1"/>
</dbReference>
<dbReference type="AlphaFoldDB" id="A0A7W6WPR8"/>
<evidence type="ECO:0000313" key="7">
    <source>
        <dbReference type="Proteomes" id="UP000576087"/>
    </source>
</evidence>
<reference evidence="5 6" key="1">
    <citation type="submission" date="2020-08" db="EMBL/GenBank/DDBJ databases">
        <title>Genomic Encyclopedia of Type Strains, Phase IV (KMG-V): Genome sequencing to study the core and pangenomes of soil and plant-associated prokaryotes.</title>
        <authorList>
            <person name="Whitman W."/>
        </authorList>
    </citation>
    <scope>NUCLEOTIDE SEQUENCE [LARGE SCALE GENOMIC DNA]</scope>
    <source>
        <strain evidence="3 6">SEMIA 444</strain>
        <strain evidence="2 5">SEMIA 448</strain>
        <strain evidence="4 7">SEMIA 452</strain>
    </source>
</reference>
<feature type="domain" description="RES" evidence="1">
    <location>
        <begin position="36"/>
        <end position="161"/>
    </location>
</feature>
<keyword evidence="6" id="KW-1185">Reference proteome</keyword>
<protein>
    <submittedName>
        <fullName evidence="2">RES domain-containing protein</fullName>
    </submittedName>
</protein>
<dbReference type="Proteomes" id="UP000520770">
    <property type="component" value="Unassembled WGS sequence"/>
</dbReference>
<dbReference type="Pfam" id="PF08808">
    <property type="entry name" value="RES"/>
    <property type="match status" value="1"/>
</dbReference>
<evidence type="ECO:0000313" key="6">
    <source>
        <dbReference type="Proteomes" id="UP000524535"/>
    </source>
</evidence>
<dbReference type="EMBL" id="JACIGY010000002">
    <property type="protein sequence ID" value="MBB4411526.1"/>
    <property type="molecule type" value="Genomic_DNA"/>
</dbReference>
<proteinExistence type="predicted"/>
<organism evidence="2 5">
    <name type="scientific">Aliirhizobium cellulosilyticum</name>
    <dbReference type="NCBI Taxonomy" id="393664"/>
    <lineage>
        <taxon>Bacteria</taxon>
        <taxon>Pseudomonadati</taxon>
        <taxon>Pseudomonadota</taxon>
        <taxon>Alphaproteobacteria</taxon>
        <taxon>Hyphomicrobiales</taxon>
        <taxon>Rhizobiaceae</taxon>
        <taxon>Aliirhizobium</taxon>
    </lineage>
</organism>
<dbReference type="Proteomes" id="UP000576087">
    <property type="component" value="Unassembled WGS sequence"/>
</dbReference>
<evidence type="ECO:0000259" key="1">
    <source>
        <dbReference type="Pfam" id="PF08808"/>
    </source>
</evidence>
<sequence>MNEEKNPAAAHPLLRRVEGRFFRSVPTERLDRILDPPDPKSAGRYHRPGERILYTSATFESAIAAVSGCMRKNGLPRMMVPLRIGEAFVLDQHDEEACRAFGIERDLSNEPWQAAIAEGREPASWHNADIARAAGAGGIIDRSRKMPGGWHLNLFYWNESGGPKVEICGEPVEIVLLAGEPTWDRSRTD</sequence>
<comment type="caution">
    <text evidence="2">The sequence shown here is derived from an EMBL/GenBank/DDBJ whole genome shotgun (WGS) entry which is preliminary data.</text>
</comment>
<evidence type="ECO:0000313" key="5">
    <source>
        <dbReference type="Proteomes" id="UP000520770"/>
    </source>
</evidence>
<evidence type="ECO:0000313" key="3">
    <source>
        <dbReference type="EMBL" id="MBB4411526.1"/>
    </source>
</evidence>